<name>A0ABN8T0Y9_9CNID</name>
<organism evidence="1 2">
    <name type="scientific">Porites evermanni</name>
    <dbReference type="NCBI Taxonomy" id="104178"/>
    <lineage>
        <taxon>Eukaryota</taxon>
        <taxon>Metazoa</taxon>
        <taxon>Cnidaria</taxon>
        <taxon>Anthozoa</taxon>
        <taxon>Hexacorallia</taxon>
        <taxon>Scleractinia</taxon>
        <taxon>Fungiina</taxon>
        <taxon>Poritidae</taxon>
        <taxon>Porites</taxon>
    </lineage>
</organism>
<comment type="caution">
    <text evidence="1">The sequence shown here is derived from an EMBL/GenBank/DDBJ whole genome shotgun (WGS) entry which is preliminary data.</text>
</comment>
<protein>
    <submittedName>
        <fullName evidence="1">Uncharacterized protein</fullName>
    </submittedName>
</protein>
<evidence type="ECO:0000313" key="1">
    <source>
        <dbReference type="EMBL" id="CAH3196943.1"/>
    </source>
</evidence>
<dbReference type="Proteomes" id="UP001159427">
    <property type="component" value="Unassembled WGS sequence"/>
</dbReference>
<accession>A0ABN8T0Y9</accession>
<evidence type="ECO:0000313" key="2">
    <source>
        <dbReference type="Proteomes" id="UP001159427"/>
    </source>
</evidence>
<keyword evidence="2" id="KW-1185">Reference proteome</keyword>
<reference evidence="1 2" key="1">
    <citation type="submission" date="2022-05" db="EMBL/GenBank/DDBJ databases">
        <authorList>
            <consortium name="Genoscope - CEA"/>
            <person name="William W."/>
        </authorList>
    </citation>
    <scope>NUCLEOTIDE SEQUENCE [LARGE SCALE GENOMIC DNA]</scope>
</reference>
<proteinExistence type="predicted"/>
<feature type="non-terminal residue" evidence="1">
    <location>
        <position position="1"/>
    </location>
</feature>
<dbReference type="EMBL" id="CALNXI010005090">
    <property type="protein sequence ID" value="CAH3196943.1"/>
    <property type="molecule type" value="Genomic_DNA"/>
</dbReference>
<feature type="non-terminal residue" evidence="1">
    <location>
        <position position="67"/>
    </location>
</feature>
<gene>
    <name evidence="1" type="ORF">PEVE_00033978</name>
</gene>
<sequence>LQALFNILLEYVNGLSLMGSEELEMIDKLSRHLFDVAQYSPLHSARQMQQIVKDIHKSFTENRDRLG</sequence>